<protein>
    <submittedName>
        <fullName evidence="3">Uncharacterized protein LOC127752077</fullName>
    </submittedName>
</protein>
<dbReference type="RefSeq" id="XP_052132585.1">
    <property type="nucleotide sequence ID" value="XM_052276625.1"/>
</dbReference>
<keyword evidence="2" id="KW-1185">Reference proteome</keyword>
<evidence type="ECO:0000256" key="1">
    <source>
        <dbReference type="SAM" id="MobiDB-lite"/>
    </source>
</evidence>
<proteinExistence type="predicted"/>
<accession>A0A9C6XVL8</accession>
<gene>
    <name evidence="3" type="primary">LOC127752077</name>
</gene>
<dbReference type="OrthoDB" id="9991235at2759"/>
<dbReference type="GeneID" id="127752077"/>
<name>A0A9C6XVL8_FRAOC</name>
<dbReference type="AlphaFoldDB" id="A0A9C6XVL8"/>
<organism evidence="2 3">
    <name type="scientific">Frankliniella occidentalis</name>
    <name type="common">Western flower thrips</name>
    <name type="synonym">Euthrips occidentalis</name>
    <dbReference type="NCBI Taxonomy" id="133901"/>
    <lineage>
        <taxon>Eukaryota</taxon>
        <taxon>Metazoa</taxon>
        <taxon>Ecdysozoa</taxon>
        <taxon>Arthropoda</taxon>
        <taxon>Hexapoda</taxon>
        <taxon>Insecta</taxon>
        <taxon>Pterygota</taxon>
        <taxon>Neoptera</taxon>
        <taxon>Paraneoptera</taxon>
        <taxon>Thysanoptera</taxon>
        <taxon>Terebrantia</taxon>
        <taxon>Thripoidea</taxon>
        <taxon>Thripidae</taxon>
        <taxon>Frankliniella</taxon>
    </lineage>
</organism>
<reference evidence="3" key="1">
    <citation type="submission" date="2025-08" db="UniProtKB">
        <authorList>
            <consortium name="RefSeq"/>
        </authorList>
    </citation>
    <scope>IDENTIFICATION</scope>
    <source>
        <tissue evidence="3">Whole organism</tissue>
    </source>
</reference>
<dbReference type="KEGG" id="foc:127752077"/>
<feature type="region of interest" description="Disordered" evidence="1">
    <location>
        <begin position="126"/>
        <end position="162"/>
    </location>
</feature>
<evidence type="ECO:0000313" key="3">
    <source>
        <dbReference type="RefSeq" id="XP_052132585.1"/>
    </source>
</evidence>
<dbReference type="Proteomes" id="UP000504606">
    <property type="component" value="Unplaced"/>
</dbReference>
<sequence length="162" mass="18572">MLTRKLYDVVGEWVLNVEQSDEEKRMNKPPSALKPEDLNELEEQLSSTCAVSQVAINQGGYYDPMKNIKYYPKHGRKGSYSDPPLIKIDLPYYKVYVFKKEKDDNNSTEVIKQIVKNFLELKRVYREETSTASTSQKRPRSPDPDLPRRTSLPHGAGPSHGV</sequence>
<evidence type="ECO:0000313" key="2">
    <source>
        <dbReference type="Proteomes" id="UP000504606"/>
    </source>
</evidence>